<dbReference type="AlphaFoldDB" id="A0A975WAE9"/>
<reference evidence="4 5" key="1">
    <citation type="submission" date="2016-10" db="EMBL/GenBank/DDBJ databases">
        <authorList>
            <person name="Varghese N."/>
            <person name="Submissions S."/>
        </authorList>
    </citation>
    <scope>NUCLEOTIDE SEQUENCE [LARGE SCALE GENOMIC DNA]</scope>
    <source>
        <strain evidence="4 5">FF3</strain>
    </source>
</reference>
<dbReference type="InterPro" id="IPR050832">
    <property type="entry name" value="Bact_Acetyltransf"/>
</dbReference>
<proteinExistence type="predicted"/>
<protein>
    <submittedName>
        <fullName evidence="4">Acetyltransferase (GNAT) family protein</fullName>
    </submittedName>
</protein>
<dbReference type="GO" id="GO:0016747">
    <property type="term" value="F:acyltransferase activity, transferring groups other than amino-acyl groups"/>
    <property type="evidence" value="ECO:0007669"/>
    <property type="project" value="InterPro"/>
</dbReference>
<feature type="domain" description="N-acetyltransferase" evidence="3">
    <location>
        <begin position="27"/>
        <end position="170"/>
    </location>
</feature>
<dbReference type="PROSITE" id="PS51186">
    <property type="entry name" value="GNAT"/>
    <property type="match status" value="1"/>
</dbReference>
<keyword evidence="1" id="KW-0808">Transferase</keyword>
<dbReference type="SUPFAM" id="SSF55729">
    <property type="entry name" value="Acyl-CoA N-acyltransferases (Nat)"/>
    <property type="match status" value="1"/>
</dbReference>
<evidence type="ECO:0000313" key="5">
    <source>
        <dbReference type="Proteomes" id="UP000182932"/>
    </source>
</evidence>
<evidence type="ECO:0000313" key="4">
    <source>
        <dbReference type="EMBL" id="SEJ55941.1"/>
    </source>
</evidence>
<organism evidence="4 5">
    <name type="scientific">Marinovum algicola</name>
    <dbReference type="NCBI Taxonomy" id="42444"/>
    <lineage>
        <taxon>Bacteria</taxon>
        <taxon>Pseudomonadati</taxon>
        <taxon>Pseudomonadota</taxon>
        <taxon>Alphaproteobacteria</taxon>
        <taxon>Rhodobacterales</taxon>
        <taxon>Roseobacteraceae</taxon>
        <taxon>Marinovum</taxon>
    </lineage>
</organism>
<dbReference type="PANTHER" id="PTHR43877">
    <property type="entry name" value="AMINOALKYLPHOSPHONATE N-ACETYLTRANSFERASE-RELATED-RELATED"/>
    <property type="match status" value="1"/>
</dbReference>
<sequence length="170" mass="19149">MPDLRIISPRTPAELEAVRQLCWEYRAYLMSLSAFDAELVTLFYPEAKYAALMEQIAESHAPPHGFIRLAMLGESSVGCGMVHSLSPRSAEIKRVYVTDTTRGIGAGYALMQSLIAECRRLHFERILMDTSKPLVAAQRLYLSLGFRLRGPYQPVPPEAEGHLLYFEMTL</sequence>
<dbReference type="EMBL" id="FNYY01000007">
    <property type="protein sequence ID" value="SEJ55941.1"/>
    <property type="molecule type" value="Genomic_DNA"/>
</dbReference>
<dbReference type="Pfam" id="PF00583">
    <property type="entry name" value="Acetyltransf_1"/>
    <property type="match status" value="1"/>
</dbReference>
<evidence type="ECO:0000256" key="2">
    <source>
        <dbReference type="ARBA" id="ARBA00023315"/>
    </source>
</evidence>
<keyword evidence="2" id="KW-0012">Acyltransferase</keyword>
<comment type="caution">
    <text evidence="4">The sequence shown here is derived from an EMBL/GenBank/DDBJ whole genome shotgun (WGS) entry which is preliminary data.</text>
</comment>
<name>A0A975WAE9_9RHOB</name>
<dbReference type="InterPro" id="IPR000182">
    <property type="entry name" value="GNAT_dom"/>
</dbReference>
<dbReference type="CDD" id="cd04301">
    <property type="entry name" value="NAT_SF"/>
    <property type="match status" value="1"/>
</dbReference>
<keyword evidence="5" id="KW-1185">Reference proteome</keyword>
<dbReference type="InterPro" id="IPR016181">
    <property type="entry name" value="Acyl_CoA_acyltransferase"/>
</dbReference>
<dbReference type="Gene3D" id="3.40.630.30">
    <property type="match status" value="1"/>
</dbReference>
<gene>
    <name evidence="4" type="ORF">SAMN04487940_10787</name>
</gene>
<dbReference type="Proteomes" id="UP000182932">
    <property type="component" value="Unassembled WGS sequence"/>
</dbReference>
<evidence type="ECO:0000259" key="3">
    <source>
        <dbReference type="PROSITE" id="PS51186"/>
    </source>
</evidence>
<dbReference type="PANTHER" id="PTHR43877:SF2">
    <property type="entry name" value="AMINOALKYLPHOSPHONATE N-ACETYLTRANSFERASE-RELATED"/>
    <property type="match status" value="1"/>
</dbReference>
<evidence type="ECO:0000256" key="1">
    <source>
        <dbReference type="ARBA" id="ARBA00022679"/>
    </source>
</evidence>
<dbReference type="RefSeq" id="WP_074836674.1">
    <property type="nucleotide sequence ID" value="NZ_JAVJQM010000064.1"/>
</dbReference>
<accession>A0A975WAE9</accession>